<dbReference type="Proteomes" id="UP000308197">
    <property type="component" value="Unassembled WGS sequence"/>
</dbReference>
<keyword evidence="3" id="KW-1185">Reference proteome</keyword>
<feature type="compositionally biased region" description="Basic and acidic residues" evidence="1">
    <location>
        <begin position="72"/>
        <end position="84"/>
    </location>
</feature>
<evidence type="ECO:0000313" key="2">
    <source>
        <dbReference type="EMBL" id="TFK83026.1"/>
    </source>
</evidence>
<evidence type="ECO:0000256" key="1">
    <source>
        <dbReference type="SAM" id="MobiDB-lite"/>
    </source>
</evidence>
<feature type="region of interest" description="Disordered" evidence="1">
    <location>
        <begin position="38"/>
        <end position="93"/>
    </location>
</feature>
<accession>A0A5C3P015</accession>
<feature type="compositionally biased region" description="Polar residues" evidence="1">
    <location>
        <begin position="164"/>
        <end position="179"/>
    </location>
</feature>
<feature type="region of interest" description="Disordered" evidence="1">
    <location>
        <begin position="110"/>
        <end position="192"/>
    </location>
</feature>
<name>A0A5C3P015_9APHY</name>
<feature type="compositionally biased region" description="Low complexity" evidence="1">
    <location>
        <begin position="128"/>
        <end position="144"/>
    </location>
</feature>
<sequence length="656" mass="72709">MSSAHELCVHCGNRVPTATRAIHERACIQQIRAVEMAARQRRRAAPPQPASHLVGAPPSFKIPGAPPPSHAQDNRNRTGAERSHGPGGVPIVENQNIHITGFPHPSSAPMSTFLHSFPSQPAAPAPAAPAAAARTPASHASAAPGGVASHVTAPAAAGVPDGSGASTAQDSATLPSANLPTPGPRGQPRNGAYETVFHPHARRDSVPTRLDYSQSIPLYDITHVNYEPWRPFATRTDYELAEFMLTSGLSRGQATTLFGILNRIVVDPKQLTVKSYDDVQKAWDSAASKQPAFHAENFTVEYGHEDKTYTFQHRDAWDWAESLVTDPLLCRHFAWHSYKQYRGINGRWVQFIDEPYTAERLYKFESSLPSDGVPLPFVIYADKTRLSSFGTQQAYPIIARLANLPSDIRNSNGHGGGQVIGFLPIVTNEKEKHKPQFATHKREVWHDAMRLALKKVIEYCRKGKKVLCGDGIWRRFFPLILMCVADYEEQAVMTLIRGVNGLFPCPVCLVPAEEQAELGLSPLYPLRNQEQGKEIVLNTTLSDRQKEERLKKISIRDVPNVFWEINWSDPHETNSFDRLHAYHTGLFSAHLLPEYQALVLANAPAVEMVHDQVDAIPRWAELFHPTDVATFKFSDGSKYEALSKASDDHLPMTLFI</sequence>
<dbReference type="AlphaFoldDB" id="A0A5C3P015"/>
<dbReference type="InterPro" id="IPR041078">
    <property type="entry name" value="Plavaka"/>
</dbReference>
<reference evidence="2 3" key="1">
    <citation type="journal article" date="2019" name="Nat. Ecol. Evol.">
        <title>Megaphylogeny resolves global patterns of mushroom evolution.</title>
        <authorList>
            <person name="Varga T."/>
            <person name="Krizsan K."/>
            <person name="Foldi C."/>
            <person name="Dima B."/>
            <person name="Sanchez-Garcia M."/>
            <person name="Sanchez-Ramirez S."/>
            <person name="Szollosi G.J."/>
            <person name="Szarkandi J.G."/>
            <person name="Papp V."/>
            <person name="Albert L."/>
            <person name="Andreopoulos W."/>
            <person name="Angelini C."/>
            <person name="Antonin V."/>
            <person name="Barry K.W."/>
            <person name="Bougher N.L."/>
            <person name="Buchanan P."/>
            <person name="Buyck B."/>
            <person name="Bense V."/>
            <person name="Catcheside P."/>
            <person name="Chovatia M."/>
            <person name="Cooper J."/>
            <person name="Damon W."/>
            <person name="Desjardin D."/>
            <person name="Finy P."/>
            <person name="Geml J."/>
            <person name="Haridas S."/>
            <person name="Hughes K."/>
            <person name="Justo A."/>
            <person name="Karasinski D."/>
            <person name="Kautmanova I."/>
            <person name="Kiss B."/>
            <person name="Kocsube S."/>
            <person name="Kotiranta H."/>
            <person name="LaButti K.M."/>
            <person name="Lechner B.E."/>
            <person name="Liimatainen K."/>
            <person name="Lipzen A."/>
            <person name="Lukacs Z."/>
            <person name="Mihaltcheva S."/>
            <person name="Morgado L.N."/>
            <person name="Niskanen T."/>
            <person name="Noordeloos M.E."/>
            <person name="Ohm R.A."/>
            <person name="Ortiz-Santana B."/>
            <person name="Ovrebo C."/>
            <person name="Racz N."/>
            <person name="Riley R."/>
            <person name="Savchenko A."/>
            <person name="Shiryaev A."/>
            <person name="Soop K."/>
            <person name="Spirin V."/>
            <person name="Szebenyi C."/>
            <person name="Tomsovsky M."/>
            <person name="Tulloss R.E."/>
            <person name="Uehling J."/>
            <person name="Grigoriev I.V."/>
            <person name="Vagvolgyi C."/>
            <person name="Papp T."/>
            <person name="Martin F.M."/>
            <person name="Miettinen O."/>
            <person name="Hibbett D.S."/>
            <person name="Nagy L.G."/>
        </authorList>
    </citation>
    <scope>NUCLEOTIDE SEQUENCE [LARGE SCALE GENOMIC DNA]</scope>
    <source>
        <strain evidence="2 3">HHB13444</strain>
    </source>
</reference>
<dbReference type="EMBL" id="ML211427">
    <property type="protein sequence ID" value="TFK83026.1"/>
    <property type="molecule type" value="Genomic_DNA"/>
</dbReference>
<dbReference type="STRING" id="1314778.A0A5C3P015"/>
<organism evidence="2 3">
    <name type="scientific">Polyporus arcularius HHB13444</name>
    <dbReference type="NCBI Taxonomy" id="1314778"/>
    <lineage>
        <taxon>Eukaryota</taxon>
        <taxon>Fungi</taxon>
        <taxon>Dikarya</taxon>
        <taxon>Basidiomycota</taxon>
        <taxon>Agaricomycotina</taxon>
        <taxon>Agaricomycetes</taxon>
        <taxon>Polyporales</taxon>
        <taxon>Polyporaceae</taxon>
        <taxon>Polyporus</taxon>
    </lineage>
</organism>
<protein>
    <submittedName>
        <fullName evidence="2">Uncharacterized protein</fullName>
    </submittedName>
</protein>
<proteinExistence type="predicted"/>
<dbReference type="InParanoid" id="A0A5C3P015"/>
<evidence type="ECO:0000313" key="3">
    <source>
        <dbReference type="Proteomes" id="UP000308197"/>
    </source>
</evidence>
<dbReference type="Pfam" id="PF18759">
    <property type="entry name" value="Plavaka"/>
    <property type="match status" value="1"/>
</dbReference>
<gene>
    <name evidence="2" type="ORF">K466DRAFT_666133</name>
</gene>